<evidence type="ECO:0000313" key="3">
    <source>
        <dbReference type="EMBL" id="UOF90573.1"/>
    </source>
</evidence>
<evidence type="ECO:0000259" key="2">
    <source>
        <dbReference type="SMART" id="SM00014"/>
    </source>
</evidence>
<keyword evidence="1" id="KW-0812">Transmembrane</keyword>
<gene>
    <name evidence="3" type="ORF">LSG31_22415</name>
</gene>
<dbReference type="SUPFAM" id="SSF48317">
    <property type="entry name" value="Acid phosphatase/Vanadium-dependent haloperoxidase"/>
    <property type="match status" value="1"/>
</dbReference>
<sequence length="276" mass="32976">MFNFITDPFFHTSLLLVMIAFALVDIKRDQKPINWLFFLPFGFLAFSFLYQAYQQRAAYEWQIMHTFFQKYYHYWNWDKAFTKIPLNNGWPFRLFRPHWLNVYFAFVYETAFYLNLWVGVIRGFFAKDIKKMFRYMFAGLVLQMIIIYPFYYTVLLQEVWFVQGDPDLLHRQFSSHAALLSTVADCFPSMHTSTAFAVLLLALRERGKWFKWLMVADCASIIVSTLYNKIHWLLDVLAGMLLAYITVIAVDWILDRLLPNVWRKIVVRIPLLSSIK</sequence>
<feature type="transmembrane region" description="Helical" evidence="1">
    <location>
        <begin position="33"/>
        <end position="53"/>
    </location>
</feature>
<feature type="domain" description="Phosphatidic acid phosphatase type 2/haloperoxidase" evidence="2">
    <location>
        <begin position="150"/>
        <end position="251"/>
    </location>
</feature>
<evidence type="ECO:0000256" key="1">
    <source>
        <dbReference type="SAM" id="Phobius"/>
    </source>
</evidence>
<dbReference type="EMBL" id="CP089291">
    <property type="protein sequence ID" value="UOF90573.1"/>
    <property type="molecule type" value="Genomic_DNA"/>
</dbReference>
<evidence type="ECO:0000313" key="4">
    <source>
        <dbReference type="Proteomes" id="UP000830167"/>
    </source>
</evidence>
<organism evidence="3 4">
    <name type="scientific">Fodinisporobacter ferrooxydans</name>
    <dbReference type="NCBI Taxonomy" id="2901836"/>
    <lineage>
        <taxon>Bacteria</taxon>
        <taxon>Bacillati</taxon>
        <taxon>Bacillota</taxon>
        <taxon>Bacilli</taxon>
        <taxon>Bacillales</taxon>
        <taxon>Alicyclobacillaceae</taxon>
        <taxon>Fodinisporobacter</taxon>
    </lineage>
</organism>
<dbReference type="Gene3D" id="1.20.144.10">
    <property type="entry name" value="Phosphatidic acid phosphatase type 2/haloperoxidase"/>
    <property type="match status" value="1"/>
</dbReference>
<reference evidence="3" key="1">
    <citation type="submission" date="2021-12" db="EMBL/GenBank/DDBJ databases">
        <title>Alicyclobacillaceae gen. nov., sp. nov., isolated from chalcocite enrichment system.</title>
        <authorList>
            <person name="Jiang Z."/>
        </authorList>
    </citation>
    <scope>NUCLEOTIDE SEQUENCE</scope>
    <source>
        <strain evidence="3">MYW30-H2</strain>
    </source>
</reference>
<dbReference type="SMART" id="SM00014">
    <property type="entry name" value="acidPPc"/>
    <property type="match status" value="1"/>
</dbReference>
<dbReference type="RefSeq" id="WP_347437272.1">
    <property type="nucleotide sequence ID" value="NZ_CP089291.1"/>
</dbReference>
<keyword evidence="1" id="KW-0472">Membrane</keyword>
<feature type="transmembrane region" description="Helical" evidence="1">
    <location>
        <begin position="6"/>
        <end position="26"/>
    </location>
</feature>
<dbReference type="Proteomes" id="UP000830167">
    <property type="component" value="Chromosome"/>
</dbReference>
<dbReference type="InterPro" id="IPR036938">
    <property type="entry name" value="PAP2/HPO_sf"/>
</dbReference>
<keyword evidence="4" id="KW-1185">Reference proteome</keyword>
<accession>A0ABY4CN16</accession>
<feature type="transmembrane region" description="Helical" evidence="1">
    <location>
        <begin position="137"/>
        <end position="157"/>
    </location>
</feature>
<dbReference type="Pfam" id="PF01569">
    <property type="entry name" value="PAP2"/>
    <property type="match status" value="1"/>
</dbReference>
<name>A0ABY4CN16_9BACL</name>
<feature type="transmembrane region" description="Helical" evidence="1">
    <location>
        <begin position="233"/>
        <end position="254"/>
    </location>
</feature>
<feature type="transmembrane region" description="Helical" evidence="1">
    <location>
        <begin position="102"/>
        <end position="125"/>
    </location>
</feature>
<proteinExistence type="predicted"/>
<dbReference type="InterPro" id="IPR000326">
    <property type="entry name" value="PAP2/HPO"/>
</dbReference>
<keyword evidence="1" id="KW-1133">Transmembrane helix</keyword>
<protein>
    <submittedName>
        <fullName evidence="3">Phosphatase PAP2 family protein</fullName>
    </submittedName>
</protein>
<feature type="transmembrane region" description="Helical" evidence="1">
    <location>
        <begin position="177"/>
        <end position="202"/>
    </location>
</feature>